<dbReference type="PROSITE" id="PS01136">
    <property type="entry name" value="UPF0034"/>
    <property type="match status" value="1"/>
</dbReference>
<evidence type="ECO:0000256" key="9">
    <source>
        <dbReference type="ARBA" id="ARBA00038313"/>
    </source>
</evidence>
<evidence type="ECO:0000313" key="18">
    <source>
        <dbReference type="EMBL" id="TPX77217.1"/>
    </source>
</evidence>
<dbReference type="InterPro" id="IPR018517">
    <property type="entry name" value="tRNA_hU_synthase_CS"/>
</dbReference>
<evidence type="ECO:0000256" key="12">
    <source>
        <dbReference type="ARBA" id="ARBA00047652"/>
    </source>
</evidence>
<dbReference type="OrthoDB" id="272303at2759"/>
<sequence>MIVAETFLSNETYRRSVFDPSRGDGAAGIDRPLVVQIAGRSPETLVACALQLESHCDAIDLNLGCPQQRAKDGGYGAYLLPRAEWECVRAIVEALVKALRVPVWCKIRLVPGANGLSAEFARMLELAGCALITVHGRYASTTRRRNGLADLAAIKAVKDAVTIPVMTNGNVRTFQDIEANLSTTGADGIMVGEALLSNPWLFSGKEPDPTRIIHEYLSICEQVHPAAFSIASARQHVRNFLRSNLRSNNPKFKEDLGAATNVDEIILLLHLYNFVRFEDGARLIRNCCQPQEESFSDATTSSQKQLNDDPQ</sequence>
<evidence type="ECO:0000256" key="2">
    <source>
        <dbReference type="ARBA" id="ARBA00022630"/>
    </source>
</evidence>
<dbReference type="Pfam" id="PF01207">
    <property type="entry name" value="Dus"/>
    <property type="match status" value="1"/>
</dbReference>
<evidence type="ECO:0000256" key="16">
    <source>
        <dbReference type="ARBA" id="ARBA00049467"/>
    </source>
</evidence>
<dbReference type="PANTHER" id="PTHR11082">
    <property type="entry name" value="TRNA-DIHYDROURIDINE SYNTHASE"/>
    <property type="match status" value="1"/>
</dbReference>
<evidence type="ECO:0000259" key="17">
    <source>
        <dbReference type="Pfam" id="PF01207"/>
    </source>
</evidence>
<dbReference type="Proteomes" id="UP000320333">
    <property type="component" value="Unassembled WGS sequence"/>
</dbReference>
<keyword evidence="6" id="KW-0521">NADP</keyword>
<dbReference type="EC" id="1.3.1.88" evidence="10"/>
<evidence type="ECO:0000256" key="4">
    <source>
        <dbReference type="ARBA" id="ARBA00022664"/>
    </source>
</evidence>
<dbReference type="GO" id="GO:0006397">
    <property type="term" value="P:mRNA processing"/>
    <property type="evidence" value="ECO:0007669"/>
    <property type="project" value="UniProtKB-KW"/>
</dbReference>
<evidence type="ECO:0000256" key="1">
    <source>
        <dbReference type="ARBA" id="ARBA00001917"/>
    </source>
</evidence>
<comment type="catalytic activity">
    <reaction evidence="14">
        <text>5,6-dihydrouridine(16) in tRNA + NAD(+) = uridine(16) in tRNA + NADH + H(+)</text>
        <dbReference type="Rhea" id="RHEA:53380"/>
        <dbReference type="Rhea" id="RHEA-COMP:13543"/>
        <dbReference type="Rhea" id="RHEA-COMP:13544"/>
        <dbReference type="ChEBI" id="CHEBI:15378"/>
        <dbReference type="ChEBI" id="CHEBI:57540"/>
        <dbReference type="ChEBI" id="CHEBI:57945"/>
        <dbReference type="ChEBI" id="CHEBI:65315"/>
        <dbReference type="ChEBI" id="CHEBI:74443"/>
        <dbReference type="EC" id="1.3.1.88"/>
    </reaction>
    <physiologicalReaction direction="right-to-left" evidence="14">
        <dbReference type="Rhea" id="RHEA:53382"/>
    </physiologicalReaction>
</comment>
<evidence type="ECO:0000256" key="5">
    <source>
        <dbReference type="ARBA" id="ARBA00022694"/>
    </source>
</evidence>
<evidence type="ECO:0000256" key="6">
    <source>
        <dbReference type="ARBA" id="ARBA00022857"/>
    </source>
</evidence>
<comment type="catalytic activity">
    <reaction evidence="13">
        <text>a 5,6-dihydrouridine in mRNA + NAD(+) = a uridine in mRNA + NADH + H(+)</text>
        <dbReference type="Rhea" id="RHEA:69851"/>
        <dbReference type="Rhea" id="RHEA-COMP:14658"/>
        <dbReference type="Rhea" id="RHEA-COMP:17789"/>
        <dbReference type="ChEBI" id="CHEBI:15378"/>
        <dbReference type="ChEBI" id="CHEBI:57540"/>
        <dbReference type="ChEBI" id="CHEBI:57945"/>
        <dbReference type="ChEBI" id="CHEBI:65315"/>
        <dbReference type="ChEBI" id="CHEBI:74443"/>
    </reaction>
    <physiologicalReaction direction="right-to-left" evidence="13">
        <dbReference type="Rhea" id="RHEA:69853"/>
    </physiologicalReaction>
</comment>
<accession>A0A507FQA2</accession>
<evidence type="ECO:0000256" key="13">
    <source>
        <dbReference type="ARBA" id="ARBA00048342"/>
    </source>
</evidence>
<evidence type="ECO:0000256" key="8">
    <source>
        <dbReference type="ARBA" id="ARBA00023027"/>
    </source>
</evidence>
<dbReference type="AlphaFoldDB" id="A0A507FQA2"/>
<evidence type="ECO:0000256" key="10">
    <source>
        <dbReference type="ARBA" id="ARBA00038890"/>
    </source>
</evidence>
<dbReference type="Gene3D" id="3.20.20.70">
    <property type="entry name" value="Aldolase class I"/>
    <property type="match status" value="1"/>
</dbReference>
<comment type="catalytic activity">
    <reaction evidence="16">
        <text>5,6-dihydrouridine(17) in tRNA + NADP(+) = uridine(17) in tRNA + NADPH + H(+)</text>
        <dbReference type="Rhea" id="RHEA:53368"/>
        <dbReference type="Rhea" id="RHEA-COMP:13541"/>
        <dbReference type="Rhea" id="RHEA-COMP:13542"/>
        <dbReference type="ChEBI" id="CHEBI:15378"/>
        <dbReference type="ChEBI" id="CHEBI:57783"/>
        <dbReference type="ChEBI" id="CHEBI:58349"/>
        <dbReference type="ChEBI" id="CHEBI:65315"/>
        <dbReference type="ChEBI" id="CHEBI:74443"/>
        <dbReference type="EC" id="1.3.1.88"/>
    </reaction>
    <physiologicalReaction direction="right-to-left" evidence="16">
        <dbReference type="Rhea" id="RHEA:53370"/>
    </physiologicalReaction>
</comment>
<comment type="catalytic activity">
    <reaction evidence="12">
        <text>5,6-dihydrouridine(16) in tRNA + NADP(+) = uridine(16) in tRNA + NADPH + H(+)</text>
        <dbReference type="Rhea" id="RHEA:53376"/>
        <dbReference type="Rhea" id="RHEA-COMP:13543"/>
        <dbReference type="Rhea" id="RHEA-COMP:13544"/>
        <dbReference type="ChEBI" id="CHEBI:15378"/>
        <dbReference type="ChEBI" id="CHEBI:57783"/>
        <dbReference type="ChEBI" id="CHEBI:58349"/>
        <dbReference type="ChEBI" id="CHEBI:65315"/>
        <dbReference type="ChEBI" id="CHEBI:74443"/>
        <dbReference type="EC" id="1.3.1.88"/>
    </reaction>
    <physiologicalReaction direction="right-to-left" evidence="12">
        <dbReference type="Rhea" id="RHEA:53378"/>
    </physiologicalReaction>
</comment>
<keyword evidence="2" id="KW-0285">Flavoprotein</keyword>
<keyword evidence="5" id="KW-0819">tRNA processing</keyword>
<evidence type="ECO:0000256" key="3">
    <source>
        <dbReference type="ARBA" id="ARBA00022643"/>
    </source>
</evidence>
<evidence type="ECO:0000256" key="14">
    <source>
        <dbReference type="ARBA" id="ARBA00048934"/>
    </source>
</evidence>
<dbReference type="InterPro" id="IPR035587">
    <property type="entry name" value="DUS-like_FMN-bd"/>
</dbReference>
<dbReference type="CDD" id="cd02801">
    <property type="entry name" value="DUS_like_FMN"/>
    <property type="match status" value="1"/>
</dbReference>
<keyword evidence="8" id="KW-0520">NAD</keyword>
<dbReference type="STRING" id="246404.A0A507FQA2"/>
<dbReference type="PANTHER" id="PTHR11082:SF5">
    <property type="entry name" value="TRNA-DIHYDROURIDINE(16_17) SYNTHASE [NAD(P)(+)]-LIKE"/>
    <property type="match status" value="1"/>
</dbReference>
<comment type="catalytic activity">
    <reaction evidence="15">
        <text>a 5,6-dihydrouridine in mRNA + NADP(+) = a uridine in mRNA + NADPH + H(+)</text>
        <dbReference type="Rhea" id="RHEA:69855"/>
        <dbReference type="Rhea" id="RHEA-COMP:14658"/>
        <dbReference type="Rhea" id="RHEA-COMP:17789"/>
        <dbReference type="ChEBI" id="CHEBI:15378"/>
        <dbReference type="ChEBI" id="CHEBI:57783"/>
        <dbReference type="ChEBI" id="CHEBI:58349"/>
        <dbReference type="ChEBI" id="CHEBI:65315"/>
        <dbReference type="ChEBI" id="CHEBI:74443"/>
    </reaction>
    <physiologicalReaction direction="right-to-left" evidence="15">
        <dbReference type="Rhea" id="RHEA:69857"/>
    </physiologicalReaction>
</comment>
<evidence type="ECO:0000313" key="19">
    <source>
        <dbReference type="Proteomes" id="UP000320333"/>
    </source>
</evidence>
<dbReference type="EMBL" id="QEAP01000026">
    <property type="protein sequence ID" value="TPX77217.1"/>
    <property type="molecule type" value="Genomic_DNA"/>
</dbReference>
<comment type="cofactor">
    <cofactor evidence="1">
        <name>FMN</name>
        <dbReference type="ChEBI" id="CHEBI:58210"/>
    </cofactor>
</comment>
<name>A0A507FQA2_9FUNG</name>
<dbReference type="SUPFAM" id="SSF51395">
    <property type="entry name" value="FMN-linked oxidoreductases"/>
    <property type="match status" value="1"/>
</dbReference>
<organism evidence="18 19">
    <name type="scientific">Chytriomyces confervae</name>
    <dbReference type="NCBI Taxonomy" id="246404"/>
    <lineage>
        <taxon>Eukaryota</taxon>
        <taxon>Fungi</taxon>
        <taxon>Fungi incertae sedis</taxon>
        <taxon>Chytridiomycota</taxon>
        <taxon>Chytridiomycota incertae sedis</taxon>
        <taxon>Chytridiomycetes</taxon>
        <taxon>Chytridiales</taxon>
        <taxon>Chytriomycetaceae</taxon>
        <taxon>Chytriomyces</taxon>
    </lineage>
</organism>
<dbReference type="InterPro" id="IPR013785">
    <property type="entry name" value="Aldolase_TIM"/>
</dbReference>
<feature type="domain" description="DUS-like FMN-binding" evidence="17">
    <location>
        <begin position="1"/>
        <end position="239"/>
    </location>
</feature>
<comment type="similarity">
    <text evidence="9">Belongs to the Dus family. Dus1 subfamily.</text>
</comment>
<keyword evidence="19" id="KW-1185">Reference proteome</keyword>
<protein>
    <recommendedName>
        <fullName evidence="10">tRNA-dihydrouridine(16/17) synthase [NAD(P)(+)]</fullName>
        <ecNumber evidence="10">1.3.1.88</ecNumber>
    </recommendedName>
</protein>
<reference evidence="18 19" key="1">
    <citation type="journal article" date="2019" name="Sci. Rep.">
        <title>Comparative genomics of chytrid fungi reveal insights into the obligate biotrophic and pathogenic lifestyle of Synchytrium endobioticum.</title>
        <authorList>
            <person name="van de Vossenberg B.T.L.H."/>
            <person name="Warris S."/>
            <person name="Nguyen H.D.T."/>
            <person name="van Gent-Pelzer M.P.E."/>
            <person name="Joly D.L."/>
            <person name="van de Geest H.C."/>
            <person name="Bonants P.J.M."/>
            <person name="Smith D.S."/>
            <person name="Levesque C.A."/>
            <person name="van der Lee T.A.J."/>
        </authorList>
    </citation>
    <scope>NUCLEOTIDE SEQUENCE [LARGE SCALE GENOMIC DNA]</scope>
    <source>
        <strain evidence="18 19">CBS 675.73</strain>
    </source>
</reference>
<evidence type="ECO:0000256" key="11">
    <source>
        <dbReference type="ARBA" id="ARBA00047287"/>
    </source>
</evidence>
<comment type="catalytic activity">
    <reaction evidence="11">
        <text>5,6-dihydrouridine(17) in tRNA + NAD(+) = uridine(17) in tRNA + NADH + H(+)</text>
        <dbReference type="Rhea" id="RHEA:53372"/>
        <dbReference type="Rhea" id="RHEA-COMP:13541"/>
        <dbReference type="Rhea" id="RHEA-COMP:13542"/>
        <dbReference type="ChEBI" id="CHEBI:15378"/>
        <dbReference type="ChEBI" id="CHEBI:57540"/>
        <dbReference type="ChEBI" id="CHEBI:57945"/>
        <dbReference type="ChEBI" id="CHEBI:65315"/>
        <dbReference type="ChEBI" id="CHEBI:74443"/>
        <dbReference type="EC" id="1.3.1.88"/>
    </reaction>
    <physiologicalReaction direction="right-to-left" evidence="11">
        <dbReference type="Rhea" id="RHEA:53374"/>
    </physiologicalReaction>
</comment>
<dbReference type="GO" id="GO:0102263">
    <property type="term" value="F:tRNA-dihydrouridine17 synthase activity"/>
    <property type="evidence" value="ECO:0007669"/>
    <property type="project" value="RHEA"/>
</dbReference>
<evidence type="ECO:0000256" key="15">
    <source>
        <dbReference type="ARBA" id="ARBA00049447"/>
    </source>
</evidence>
<keyword evidence="4" id="KW-0507">mRNA processing</keyword>
<dbReference type="GO" id="GO:0102262">
    <property type="term" value="F:tRNA-dihydrouridine16 synthase activity"/>
    <property type="evidence" value="ECO:0007669"/>
    <property type="project" value="RHEA"/>
</dbReference>
<evidence type="ECO:0000256" key="7">
    <source>
        <dbReference type="ARBA" id="ARBA00023002"/>
    </source>
</evidence>
<gene>
    <name evidence="18" type="ORF">CcCBS67573_g01529</name>
</gene>
<comment type="caution">
    <text evidence="18">The sequence shown here is derived from an EMBL/GenBank/DDBJ whole genome shotgun (WGS) entry which is preliminary data.</text>
</comment>
<proteinExistence type="inferred from homology"/>
<dbReference type="GO" id="GO:0106414">
    <property type="term" value="F:mRNA dihydrouridine synthase activity"/>
    <property type="evidence" value="ECO:0007669"/>
    <property type="project" value="RHEA"/>
</dbReference>
<keyword evidence="3" id="KW-0288">FMN</keyword>
<dbReference type="GO" id="GO:0050660">
    <property type="term" value="F:flavin adenine dinucleotide binding"/>
    <property type="evidence" value="ECO:0007669"/>
    <property type="project" value="InterPro"/>
</dbReference>
<keyword evidence="7" id="KW-0560">Oxidoreductase</keyword>